<feature type="transmembrane region" description="Helical" evidence="1">
    <location>
        <begin position="12"/>
        <end position="30"/>
    </location>
</feature>
<dbReference type="SUPFAM" id="SSF54523">
    <property type="entry name" value="Pili subunits"/>
    <property type="match status" value="1"/>
</dbReference>
<dbReference type="PROSITE" id="PS00409">
    <property type="entry name" value="PROKAR_NTER_METHYL"/>
    <property type="match status" value="1"/>
</dbReference>
<feature type="domain" description="Type 4 secretion system PilS N-terminal" evidence="2">
    <location>
        <begin position="40"/>
        <end position="176"/>
    </location>
</feature>
<evidence type="ECO:0000259" key="2">
    <source>
        <dbReference type="Pfam" id="PF08805"/>
    </source>
</evidence>
<dbReference type="Gene3D" id="3.30.1690.10">
    <property type="entry name" value="TcpA-like pilin"/>
    <property type="match status" value="1"/>
</dbReference>
<protein>
    <recommendedName>
        <fullName evidence="2">Type 4 secretion system PilS N-terminal domain-containing protein</fullName>
    </recommendedName>
</protein>
<dbReference type="InterPro" id="IPR012902">
    <property type="entry name" value="N_methyl_site"/>
</dbReference>
<sequence length="181" mass="19013">MKQFKASRGFTLVELSIVLVIIGVLAAMGTRGVGLYTATKNESEAQNVNRIMLALQTKYRYDNSTSTLTNAVAIATGVFDKSGWQVDTATNVIMHSFNGTVVLAPATVAIANDAFQLTMNSVPYKNCGDIVRTVTQNAYSATIGTTVVQASPSALATGAAIDTACGTSGTVNLVFVYTKTL</sequence>
<dbReference type="InterPro" id="IPR045584">
    <property type="entry name" value="Pilin-like"/>
</dbReference>
<dbReference type="EMBL" id="MLJW01000046">
    <property type="protein sequence ID" value="OIR06037.1"/>
    <property type="molecule type" value="Genomic_DNA"/>
</dbReference>
<keyword evidence="1" id="KW-1133">Transmembrane helix</keyword>
<reference evidence="3" key="1">
    <citation type="submission" date="2016-10" db="EMBL/GenBank/DDBJ databases">
        <title>Sequence of Gallionella enrichment culture.</title>
        <authorList>
            <person name="Poehlein A."/>
            <person name="Muehling M."/>
            <person name="Daniel R."/>
        </authorList>
    </citation>
    <scope>NUCLEOTIDE SEQUENCE</scope>
</reference>
<comment type="caution">
    <text evidence="3">The sequence shown here is derived from an EMBL/GenBank/DDBJ whole genome shotgun (WGS) entry which is preliminary data.</text>
</comment>
<evidence type="ECO:0000313" key="3">
    <source>
        <dbReference type="EMBL" id="OIR06037.1"/>
    </source>
</evidence>
<gene>
    <name evidence="3" type="ORF">GALL_118340</name>
</gene>
<accession>A0A1J5SPQ9</accession>
<keyword evidence="1" id="KW-0812">Transmembrane</keyword>
<name>A0A1J5SPQ9_9ZZZZ</name>
<dbReference type="Pfam" id="PF07963">
    <property type="entry name" value="N_methyl"/>
    <property type="match status" value="1"/>
</dbReference>
<keyword evidence="1" id="KW-0472">Membrane</keyword>
<dbReference type="NCBIfam" id="TIGR02532">
    <property type="entry name" value="IV_pilin_GFxxxE"/>
    <property type="match status" value="1"/>
</dbReference>
<evidence type="ECO:0000256" key="1">
    <source>
        <dbReference type="SAM" id="Phobius"/>
    </source>
</evidence>
<dbReference type="InterPro" id="IPR014911">
    <property type="entry name" value="PilS_N"/>
</dbReference>
<proteinExistence type="predicted"/>
<organism evidence="3">
    <name type="scientific">mine drainage metagenome</name>
    <dbReference type="NCBI Taxonomy" id="410659"/>
    <lineage>
        <taxon>unclassified sequences</taxon>
        <taxon>metagenomes</taxon>
        <taxon>ecological metagenomes</taxon>
    </lineage>
</organism>
<dbReference type="Pfam" id="PF08805">
    <property type="entry name" value="PilS"/>
    <property type="match status" value="1"/>
</dbReference>
<dbReference type="AlphaFoldDB" id="A0A1J5SPQ9"/>